<evidence type="ECO:0000313" key="1">
    <source>
        <dbReference type="EMBL" id="WVZ51362.1"/>
    </source>
</evidence>
<reference evidence="1 2" key="1">
    <citation type="submission" date="2024-02" db="EMBL/GenBank/DDBJ databases">
        <title>High-quality chromosome-scale genome assembly of Pensacola bahiagrass (Paspalum notatum Flugge var. saurae).</title>
        <authorList>
            <person name="Vega J.M."/>
            <person name="Podio M."/>
            <person name="Orjuela J."/>
            <person name="Siena L.A."/>
            <person name="Pessino S.C."/>
            <person name="Combes M.C."/>
            <person name="Mariac C."/>
            <person name="Albertini E."/>
            <person name="Pupilli F."/>
            <person name="Ortiz J.P.A."/>
            <person name="Leblanc O."/>
        </authorList>
    </citation>
    <scope>NUCLEOTIDE SEQUENCE [LARGE SCALE GENOMIC DNA]</scope>
    <source>
        <strain evidence="1">R1</strain>
        <tissue evidence="1">Leaf</tissue>
    </source>
</reference>
<sequence length="381" mass="41829">MWPKADHGFFMHPPLLKSTAGRRKETRYKGYNEGGKGNKGRHQCPICHEFGHHWGPPKRKKKQVLPASIETSIVPVLAPRMVFPDLGLTPPTRKRIKKQKKRWQDMGRKIRDSQKPLDLLEWELEAKQVAVAVLPWELETNGSSMRYWALGSGVKRETAPRFGAKTRAHGLPPVARNGRANFFSTDQTRGTMPCSRLLELQLPLLRLLPGAGVAFCVVHAKPKPSHAPPLLSAFFFLSLRGLWQLACHIYTSSCHHRQPVATALILLQQQLLLCGVIADGTRRDAACLRWGAPADLVAGTGSGPAAFGRQPLPLPLPASGTSGMGKDVERVAGSSVQIYGFLGSSSCEVKRTLDWMPGGRNGARGTIALSLLRVDEACGHY</sequence>
<dbReference type="Proteomes" id="UP001341281">
    <property type="component" value="Chromosome 01"/>
</dbReference>
<dbReference type="AlphaFoldDB" id="A0AAQ3SHI2"/>
<proteinExistence type="predicted"/>
<name>A0AAQ3SHI2_PASNO</name>
<organism evidence="1 2">
    <name type="scientific">Paspalum notatum var. saurae</name>
    <dbReference type="NCBI Taxonomy" id="547442"/>
    <lineage>
        <taxon>Eukaryota</taxon>
        <taxon>Viridiplantae</taxon>
        <taxon>Streptophyta</taxon>
        <taxon>Embryophyta</taxon>
        <taxon>Tracheophyta</taxon>
        <taxon>Spermatophyta</taxon>
        <taxon>Magnoliopsida</taxon>
        <taxon>Liliopsida</taxon>
        <taxon>Poales</taxon>
        <taxon>Poaceae</taxon>
        <taxon>PACMAD clade</taxon>
        <taxon>Panicoideae</taxon>
        <taxon>Andropogonodae</taxon>
        <taxon>Paspaleae</taxon>
        <taxon>Paspalinae</taxon>
        <taxon>Paspalum</taxon>
    </lineage>
</organism>
<evidence type="ECO:0000313" key="2">
    <source>
        <dbReference type="Proteomes" id="UP001341281"/>
    </source>
</evidence>
<dbReference type="EMBL" id="CP144745">
    <property type="protein sequence ID" value="WVZ51362.1"/>
    <property type="molecule type" value="Genomic_DNA"/>
</dbReference>
<accession>A0AAQ3SHI2</accession>
<gene>
    <name evidence="1" type="ORF">U9M48_002514</name>
</gene>
<keyword evidence="2" id="KW-1185">Reference proteome</keyword>
<protein>
    <submittedName>
        <fullName evidence="1">Uncharacterized protein</fullName>
    </submittedName>
</protein>